<evidence type="ECO:0000313" key="1">
    <source>
        <dbReference type="EMBL" id="SEH85418.1"/>
    </source>
</evidence>
<keyword evidence="4" id="KW-1185">Reference proteome</keyword>
<proteinExistence type="predicted"/>
<protein>
    <submittedName>
        <fullName evidence="1">Uncharacterized protein</fullName>
    </submittedName>
</protein>
<accession>A0A1H8L199</accession>
<evidence type="ECO:0000313" key="2">
    <source>
        <dbReference type="EMBL" id="SEN98913.1"/>
    </source>
</evidence>
<organism evidence="1 3">
    <name type="scientific">Rhizobium tibeticum</name>
    <dbReference type="NCBI Taxonomy" id="501024"/>
    <lineage>
        <taxon>Bacteria</taxon>
        <taxon>Pseudomonadati</taxon>
        <taxon>Pseudomonadota</taxon>
        <taxon>Alphaproteobacteria</taxon>
        <taxon>Hyphomicrobiales</taxon>
        <taxon>Rhizobiaceae</taxon>
        <taxon>Rhizobium/Agrobacterium group</taxon>
        <taxon>Rhizobium</taxon>
    </lineage>
</organism>
<dbReference type="Proteomes" id="UP000198939">
    <property type="component" value="Unassembled WGS sequence"/>
</dbReference>
<dbReference type="EMBL" id="FOCV01000010">
    <property type="protein sequence ID" value="SEN98913.1"/>
    <property type="molecule type" value="Genomic_DNA"/>
</dbReference>
<dbReference type="Proteomes" id="UP000183063">
    <property type="component" value="Unassembled WGS sequence"/>
</dbReference>
<dbReference type="AlphaFoldDB" id="A0A1H8L199"/>
<reference evidence="1" key="1">
    <citation type="submission" date="2016-10" db="EMBL/GenBank/DDBJ databases">
        <authorList>
            <person name="de Groot N.N."/>
        </authorList>
    </citation>
    <scope>NUCLEOTIDE SEQUENCE [LARGE SCALE GENOMIC DNA]</scope>
    <source>
        <strain evidence="1">CCBAU85039</strain>
    </source>
</reference>
<evidence type="ECO:0000313" key="3">
    <source>
        <dbReference type="Proteomes" id="UP000183063"/>
    </source>
</evidence>
<reference evidence="3" key="2">
    <citation type="submission" date="2016-10" db="EMBL/GenBank/DDBJ databases">
        <authorList>
            <person name="Wibberg D."/>
        </authorList>
    </citation>
    <scope>NUCLEOTIDE SEQUENCE [LARGE SCALE GENOMIC DNA]</scope>
</reference>
<name>A0A1H8L199_9HYPH</name>
<gene>
    <name evidence="1" type="ORF">RTCCBAU85039_2700</name>
    <name evidence="2" type="ORF">SAMN05216228_101059</name>
</gene>
<dbReference type="EMBL" id="FNXB01000012">
    <property type="protein sequence ID" value="SEH85418.1"/>
    <property type="molecule type" value="Genomic_DNA"/>
</dbReference>
<evidence type="ECO:0000313" key="4">
    <source>
        <dbReference type="Proteomes" id="UP000198939"/>
    </source>
</evidence>
<sequence>MGTKIDAAMNDAGTHPLRHDKRQRFLPNGKHHFPVCNGNGSAKAACWLTPPLTVARMKFIEPMKPATNTVSGSR</sequence>
<reference evidence="2 4" key="3">
    <citation type="submission" date="2016-10" db="EMBL/GenBank/DDBJ databases">
        <authorList>
            <person name="Varghese N."/>
            <person name="Submissions S."/>
        </authorList>
    </citation>
    <scope>NUCLEOTIDE SEQUENCE [LARGE SCALE GENOMIC DNA]</scope>
    <source>
        <strain evidence="2 4">CGMCC 1.7071</strain>
    </source>
</reference>